<evidence type="ECO:0008006" key="3">
    <source>
        <dbReference type="Google" id="ProtNLM"/>
    </source>
</evidence>
<dbReference type="Proteomes" id="UP000236546">
    <property type="component" value="Unassembled WGS sequence"/>
</dbReference>
<proteinExistence type="predicted"/>
<dbReference type="Gene3D" id="1.25.40.20">
    <property type="entry name" value="Ankyrin repeat-containing domain"/>
    <property type="match status" value="1"/>
</dbReference>
<dbReference type="InterPro" id="IPR036770">
    <property type="entry name" value="Ankyrin_rpt-contain_sf"/>
</dbReference>
<sequence length="178" mass="19830">MGAKPVIAFSREVLDTFFEPNFSFACHTGGFAVEEAAQFRKSMSTHGIKHTAQAIHISSHYEFTRHLLENGANPNEMTTEKLTPIDCWVKDIAEHGFSRGSRNIVSSITVLIEHGGRLNACTRKEWTKLVKSLTATHFKAPPFPGWLNGAPGADLGIDVNTKDVKRRSGNLLKLWKRK</sequence>
<gene>
    <name evidence="1" type="ORF">TGAMA5MH_10812</name>
</gene>
<evidence type="ECO:0000313" key="1">
    <source>
        <dbReference type="EMBL" id="PNP37243.1"/>
    </source>
</evidence>
<dbReference type="SUPFAM" id="SSF48403">
    <property type="entry name" value="Ankyrin repeat"/>
    <property type="match status" value="1"/>
</dbReference>
<evidence type="ECO:0000313" key="2">
    <source>
        <dbReference type="Proteomes" id="UP000236546"/>
    </source>
</evidence>
<dbReference type="AlphaFoldDB" id="A0A2K0SVE2"/>
<dbReference type="OrthoDB" id="1658288at2759"/>
<protein>
    <recommendedName>
        <fullName evidence="3">Ankyrin repeat protein</fullName>
    </recommendedName>
</protein>
<accession>A0A2K0SVE2</accession>
<name>A0A2K0SVE2_9HYPO</name>
<reference evidence="1 2" key="1">
    <citation type="submission" date="2017-02" db="EMBL/GenBank/DDBJ databases">
        <title>Genomes of Trichoderma spp. with biocontrol activity.</title>
        <authorList>
            <person name="Gardiner D."/>
            <person name="Kazan K."/>
            <person name="Vos C."/>
            <person name="Harvey P."/>
        </authorList>
    </citation>
    <scope>NUCLEOTIDE SEQUENCE [LARGE SCALE GENOMIC DNA]</scope>
    <source>
        <strain evidence="1 2">A5MH</strain>
    </source>
</reference>
<comment type="caution">
    <text evidence="1">The sequence shown here is derived from an EMBL/GenBank/DDBJ whole genome shotgun (WGS) entry which is preliminary data.</text>
</comment>
<dbReference type="EMBL" id="MTYH01000156">
    <property type="protein sequence ID" value="PNP37243.1"/>
    <property type="molecule type" value="Genomic_DNA"/>
</dbReference>
<organism evidence="1 2">
    <name type="scientific">Trichoderma gamsii</name>
    <dbReference type="NCBI Taxonomy" id="398673"/>
    <lineage>
        <taxon>Eukaryota</taxon>
        <taxon>Fungi</taxon>
        <taxon>Dikarya</taxon>
        <taxon>Ascomycota</taxon>
        <taxon>Pezizomycotina</taxon>
        <taxon>Sordariomycetes</taxon>
        <taxon>Hypocreomycetidae</taxon>
        <taxon>Hypocreales</taxon>
        <taxon>Hypocreaceae</taxon>
        <taxon>Trichoderma</taxon>
    </lineage>
</organism>